<dbReference type="CDD" id="cd00177">
    <property type="entry name" value="START"/>
    <property type="match status" value="1"/>
</dbReference>
<dbReference type="GO" id="GO:0008289">
    <property type="term" value="F:lipid binding"/>
    <property type="evidence" value="ECO:0007669"/>
    <property type="project" value="InterPro"/>
</dbReference>
<dbReference type="EMBL" id="BRXW01000647">
    <property type="protein sequence ID" value="GMH72065.1"/>
    <property type="molecule type" value="Genomic_DNA"/>
</dbReference>
<dbReference type="PROSITE" id="PS50848">
    <property type="entry name" value="START"/>
    <property type="match status" value="1"/>
</dbReference>
<comment type="caution">
    <text evidence="5">The sequence shown here is derived from an EMBL/GenBank/DDBJ whole genome shotgun (WGS) entry which is preliminary data.</text>
</comment>
<feature type="transmembrane region" description="Helical" evidence="3">
    <location>
        <begin position="1700"/>
        <end position="1719"/>
    </location>
</feature>
<feature type="transmembrane region" description="Helical" evidence="3">
    <location>
        <begin position="1740"/>
        <end position="1762"/>
    </location>
</feature>
<protein>
    <recommendedName>
        <fullName evidence="4">START domain-containing protein</fullName>
    </recommendedName>
</protein>
<feature type="compositionally biased region" description="Low complexity" evidence="2">
    <location>
        <begin position="22"/>
        <end position="42"/>
    </location>
</feature>
<reference evidence="6" key="1">
    <citation type="journal article" date="2023" name="Commun. Biol.">
        <title>Genome analysis of Parmales, the sister group of diatoms, reveals the evolutionary specialization of diatoms from phago-mixotrophs to photoautotrophs.</title>
        <authorList>
            <person name="Ban H."/>
            <person name="Sato S."/>
            <person name="Yoshikawa S."/>
            <person name="Yamada K."/>
            <person name="Nakamura Y."/>
            <person name="Ichinomiya M."/>
            <person name="Sato N."/>
            <person name="Blanc-Mathieu R."/>
            <person name="Endo H."/>
            <person name="Kuwata A."/>
            <person name="Ogata H."/>
        </authorList>
    </citation>
    <scope>NUCLEOTIDE SEQUENCE [LARGE SCALE GENOMIC DNA]</scope>
    <source>
        <strain evidence="6">NIES 3700</strain>
    </source>
</reference>
<dbReference type="PANTHER" id="PTHR19308:SF14">
    <property type="entry name" value="START DOMAIN-CONTAINING PROTEIN"/>
    <property type="match status" value="1"/>
</dbReference>
<organism evidence="5 6">
    <name type="scientific">Triparma laevis f. longispina</name>
    <dbReference type="NCBI Taxonomy" id="1714387"/>
    <lineage>
        <taxon>Eukaryota</taxon>
        <taxon>Sar</taxon>
        <taxon>Stramenopiles</taxon>
        <taxon>Ochrophyta</taxon>
        <taxon>Bolidophyceae</taxon>
        <taxon>Parmales</taxon>
        <taxon>Triparmaceae</taxon>
        <taxon>Triparma</taxon>
    </lineage>
</organism>
<proteinExistence type="predicted"/>
<evidence type="ECO:0000313" key="5">
    <source>
        <dbReference type="EMBL" id="GMH72065.1"/>
    </source>
</evidence>
<sequence length="1974" mass="220155">MDMTKDETSLDNTGTLREHQHAPAPAAPSLSPPDLSTPASTSGLTNEQLRIELQKQKELLKKVILELKAEREENEAYRARREVARKEHEIFKAQTEAARKKFSSVINDLNQEKEALKNKLKKPGAANAGTFADGIQAANGKHGPNHSMIYDRTIKTIYLEIHEDLDEVLESMIEDRAAARDKLDQKVLKETTEDNETIVHWTLVDQIKHTSINLLLRLKVERDVNGEIRIAVASIEEGDLDTTCLPIPKPTTAKAFRFLLNGGSILLKPLSLGRTSFTLTAQADLREEVQFNNVYGSPSHGADSIENLKTGFASPGKKIRASAGSKMMRSIMSASSRVSAGSGTAKRGDSMKAGELLGEVVGQFYKRFEKEAVIDERRKKDLIENVGNAPALTECEQDLIAESMKLVEEFSAKAKRIAGTVNDSVEKFFLRDGETGVGWAFSVARVDVRADTLFADLWLIDTYAKKAENKGSTIRELWTNLDGTRSRQCTRSFKVPGFQDRIFEAWQTWERTEDGDKRPTFILAISPLEHYDGTHHEVAGTENMVKATSTGVYVIRALTENTCEWTRAQQFDLNIAALPTRLTDILAKQQLGVANEVQEKFKRNGKEVDRERAAALAGKMIERRGEKLMEDQVAIFASCEEFLRDGGDERWKALESTSKDVEMSMKYFPPEKGGRSIGTGKAVGVVDGSAEEVAAWAMDYCSNERMRMNREAGNMARLELREKARVNENTVATVKTFPFFLENREFVVRNVWKSEERMVLIAFESVDDEIDYGAKLKKTRGLTRGLWQIEDLPLRGGAKQCQVMLVQQLDAGGSLPSWLVNQKVPLALSAVQEAIDEFRQDEKVDAAELREKATFIRERGQDEEYSEEENALLERVRKKFEGSLKEGNWKQLKSPDVFVKMGATFEESGSSAAIGRAITVVDATIEDCATLEYARMTRKEMKLHYDFGGLGKKVVTLSNHSELCHLVIDFGVGSFAPREWLVKCVWKMVDENTIIVGIEDIEDDSFPHGAGKKYVRASSGAFWKYERLPDKNGVPQTRVAFYQQADLKGFIPAFVVNSKIVGYLEYLSTMRKKFDKSLDIDARRRAEIAKKIKLEEDAGGAEALAQFEALFEEREGSERPSRSFGLADSKVQANAVGGKGWGSTSVNVRAEMEEVAAFFWDFDSRANMQISRDVERTFEEDEEGAGGFKKIVKRHQQISSSHGGQHHDRSFASEMTLKRADDDTIIILMAPLADGQYERATVLARGSVIVGNADAIEVKETAAIRLRRLGGGRTKLELSCEIDLGFGIKCRSVKHFVERRLGEIIGVSVYFQRLVPLKEYGLDDGIALAHDLLWTAPSAKKRVERLAEAFEKSRALRELAETLTWIKAMLAVAIEGGLHRNIAITTKLVCVSEKEAIRIGKNLMPALKSRKVIGAGVDQWRGQNPAVGELMDEHNWVEQMMLVLSKGIVKTAAWGLMWRVTLGAVLSLGDLVTDLIVLKRFFYGGDEMMAYRDASIACLATSIIGQMILVAVQNRKKGMLRILKEVVIIVMGMKAAADAYRVASGAEHEKDTAMDPMTELTVNKLIEMFAESIPGIIIQTSAIISELNSGVPTSSMAYISLLFSTLTTGFVSATLSYDYDTDPKKRAANPEFYGYVPDDARKRAVLFVTMTLMSSNQVLIHGILVVILGSIARSYALYYLVGNMLLYFFYKAVRGDLRHWIPINGLTGSSLSVLLRLLIKFVVDFTGCIQFRHPYDVGGLYFTLNLFLPLIGLTAILAAGLLKETFTGEKEEGEGEGEEEGGSNEVTIKFITSLTVVLGTSLIILVGLFFALIDGEYRHTFFSVETGGQMTRRNFWDGSDVMKSQVFGVHETLWAPIREKVEAWVKAGWNNWEEERPEWLTHDRKARVPRKMIPMKKGGGYEADEADEGSPVAARSAVVRQKASRKNSVHALINAALVIKPVANKVAPEGVKKEQVFDKKEFMREMERRGSVNL</sequence>
<feature type="transmembrane region" description="Helical" evidence="3">
    <location>
        <begin position="1490"/>
        <end position="1512"/>
    </location>
</feature>
<evidence type="ECO:0000313" key="6">
    <source>
        <dbReference type="Proteomes" id="UP001165122"/>
    </source>
</evidence>
<gene>
    <name evidence="5" type="ORF">TrLO_g6964</name>
</gene>
<dbReference type="PANTHER" id="PTHR19308">
    <property type="entry name" value="PHOSPHATIDYLCHOLINE TRANSFER PROTEIN"/>
    <property type="match status" value="1"/>
</dbReference>
<keyword evidence="3" id="KW-0812">Transmembrane</keyword>
<dbReference type="InterPro" id="IPR051213">
    <property type="entry name" value="START_lipid_transfer"/>
</dbReference>
<keyword evidence="6" id="KW-1185">Reference proteome</keyword>
<keyword evidence="3" id="KW-0472">Membrane</keyword>
<dbReference type="Pfam" id="PF01852">
    <property type="entry name" value="START"/>
    <property type="match status" value="1"/>
</dbReference>
<evidence type="ECO:0000259" key="4">
    <source>
        <dbReference type="PROSITE" id="PS50848"/>
    </source>
</evidence>
<dbReference type="OrthoDB" id="202129at2759"/>
<evidence type="ECO:0000256" key="1">
    <source>
        <dbReference type="SAM" id="Coils"/>
    </source>
</evidence>
<name>A0A9W7EBK7_9STRA</name>
<feature type="transmembrane region" description="Helical" evidence="3">
    <location>
        <begin position="1790"/>
        <end position="1813"/>
    </location>
</feature>
<dbReference type="GO" id="GO:0005737">
    <property type="term" value="C:cytoplasm"/>
    <property type="evidence" value="ECO:0007669"/>
    <property type="project" value="UniProtKB-ARBA"/>
</dbReference>
<evidence type="ECO:0000256" key="2">
    <source>
        <dbReference type="SAM" id="MobiDB-lite"/>
    </source>
</evidence>
<feature type="coiled-coil region" evidence="1">
    <location>
        <begin position="46"/>
        <end position="119"/>
    </location>
</feature>
<keyword evidence="1" id="KW-0175">Coiled coil</keyword>
<dbReference type="InterPro" id="IPR002913">
    <property type="entry name" value="START_lipid-bd_dom"/>
</dbReference>
<keyword evidence="3" id="KW-1133">Transmembrane helix</keyword>
<feature type="domain" description="START" evidence="4">
    <location>
        <begin position="648"/>
        <end position="822"/>
    </location>
</feature>
<feature type="region of interest" description="Disordered" evidence="2">
    <location>
        <begin position="1"/>
        <end position="43"/>
    </location>
</feature>
<accession>A0A9W7EBK7</accession>
<evidence type="ECO:0000256" key="3">
    <source>
        <dbReference type="SAM" id="Phobius"/>
    </source>
</evidence>
<feature type="transmembrane region" description="Helical" evidence="3">
    <location>
        <begin position="1658"/>
        <end position="1680"/>
    </location>
</feature>
<dbReference type="InterPro" id="IPR023393">
    <property type="entry name" value="START-like_dom_sf"/>
</dbReference>
<dbReference type="Proteomes" id="UP001165122">
    <property type="component" value="Unassembled WGS sequence"/>
</dbReference>
<dbReference type="SUPFAM" id="SSF55961">
    <property type="entry name" value="Bet v1-like"/>
    <property type="match status" value="2"/>
</dbReference>
<dbReference type="Gene3D" id="3.30.530.20">
    <property type="match status" value="2"/>
</dbReference>